<evidence type="ECO:0000313" key="2">
    <source>
        <dbReference type="Proteomes" id="UP000437748"/>
    </source>
</evidence>
<geneLocation type="plasmid" evidence="1">
    <name>unnamed</name>
</geneLocation>
<dbReference type="Proteomes" id="UP000437748">
    <property type="component" value="Unassembled WGS sequence"/>
</dbReference>
<keyword evidence="2" id="KW-1185">Reference proteome</keyword>
<dbReference type="AlphaFoldDB" id="A0A6N6VQ43"/>
<accession>A0A6N6VQ43</accession>
<reference evidence="1 2" key="1">
    <citation type="submission" date="2019-10" db="EMBL/GenBank/DDBJ databases">
        <title>New species of Slilvanegrellaceae.</title>
        <authorList>
            <person name="Pitt A."/>
            <person name="Hahn M.W."/>
        </authorList>
    </citation>
    <scope>NUCLEOTIDE SEQUENCE [LARGE SCALE GENOMIC DNA]</scope>
    <source>
        <strain evidence="1 2">SP-Ram-0.45-NSY-1</strain>
        <plasmid evidence="1">unnamed</plasmid>
    </source>
</reference>
<protein>
    <submittedName>
        <fullName evidence="1">Uncharacterized protein</fullName>
    </submittedName>
</protein>
<organism evidence="1 2">
    <name type="scientific">Silvanigrella paludirubra</name>
    <dbReference type="NCBI Taxonomy" id="2499159"/>
    <lineage>
        <taxon>Bacteria</taxon>
        <taxon>Pseudomonadati</taxon>
        <taxon>Bdellovibrionota</taxon>
        <taxon>Oligoflexia</taxon>
        <taxon>Silvanigrellales</taxon>
        <taxon>Silvanigrellaceae</taxon>
        <taxon>Silvanigrella</taxon>
    </lineage>
</organism>
<evidence type="ECO:0000313" key="1">
    <source>
        <dbReference type="EMBL" id="KAB8035641.1"/>
    </source>
</evidence>
<sequence>MTYSQINQNKDISRELKHHLSLCKVKSLYKNKISNLIEHVEYSIGREINSAFEVLSAVELLNNKIIYGNFDAECANKFILHSHYNPHNFLKLNYDLEYINRDFEKLNYESKQLVLDAVLLEYKRDYFGKEKKDNEEGFCFGNIKEINQKQRKIFLKKILDCDKNKEIFKEYEYFKDKYTRDILTIKLKLLDKKYFLVEEFENLKGILTKNNIINKKLIDIFNVLERASFLVDEYKLDYRIPIEFIEIINNRIEKETLTEEEKSYLDNPYNPLILDMIGCNFKYFK</sequence>
<proteinExistence type="predicted"/>
<gene>
    <name evidence="1" type="ORF">GCL60_16975</name>
</gene>
<dbReference type="EMBL" id="WFLM01000010">
    <property type="protein sequence ID" value="KAB8035641.1"/>
    <property type="molecule type" value="Genomic_DNA"/>
</dbReference>
<comment type="caution">
    <text evidence="1">The sequence shown here is derived from an EMBL/GenBank/DDBJ whole genome shotgun (WGS) entry which is preliminary data.</text>
</comment>
<keyword evidence="1" id="KW-0614">Plasmid</keyword>
<dbReference type="OrthoDB" id="9825608at2"/>
<dbReference type="RefSeq" id="WP_153417829.1">
    <property type="nucleotide sequence ID" value="NZ_CM018765.1"/>
</dbReference>
<name>A0A6N6VQ43_9BACT</name>